<evidence type="ECO:0000313" key="2">
    <source>
        <dbReference type="Proteomes" id="UP000092668"/>
    </source>
</evidence>
<dbReference type="Proteomes" id="UP000092668">
    <property type="component" value="Unassembled WGS sequence"/>
</dbReference>
<keyword evidence="2" id="KW-1185">Reference proteome</keyword>
<dbReference type="PATRIC" id="fig|354243.3.peg.4831"/>
<dbReference type="EMBL" id="LFOE01000086">
    <property type="protein sequence ID" value="OBY29391.1"/>
    <property type="molecule type" value="Genomic_DNA"/>
</dbReference>
<dbReference type="OrthoDB" id="8685584at2"/>
<name>A0A1B8S9G4_9MYCO</name>
<sequence length="94" mass="10822">MSTLRRVSDIITKENELFDRLWYGRKKPFGDPSWEGVPDDIKAGAERGKRRVEEQIPREVLDQDVASDWDWGFLGGSISAIRWVLGDEWGNLDS</sequence>
<reference evidence="1 2" key="1">
    <citation type="submission" date="2015-06" db="EMBL/GenBank/DDBJ databases">
        <title>Genome sequence of Mycobacterium kumamotonense strain Roo.</title>
        <authorList>
            <person name="Greninger A.L."/>
            <person name="Cunningham G."/>
            <person name="Miller S."/>
        </authorList>
    </citation>
    <scope>NUCLEOTIDE SEQUENCE [LARGE SCALE GENOMIC DNA]</scope>
    <source>
        <strain evidence="1 2">Roo</strain>
    </source>
</reference>
<comment type="caution">
    <text evidence="1">The sequence shown here is derived from an EMBL/GenBank/DDBJ whole genome shotgun (WGS) entry which is preliminary data.</text>
</comment>
<evidence type="ECO:0000313" key="1">
    <source>
        <dbReference type="EMBL" id="OBY29391.1"/>
    </source>
</evidence>
<gene>
    <name evidence="1" type="ORF">ACT18_23280</name>
</gene>
<protein>
    <submittedName>
        <fullName evidence="1">Uncharacterized protein</fullName>
    </submittedName>
</protein>
<dbReference type="AlphaFoldDB" id="A0A1B8S9G4"/>
<organism evidence="1 2">
    <name type="scientific">Mycolicibacter kumamotonensis</name>
    <dbReference type="NCBI Taxonomy" id="354243"/>
    <lineage>
        <taxon>Bacteria</taxon>
        <taxon>Bacillati</taxon>
        <taxon>Actinomycetota</taxon>
        <taxon>Actinomycetes</taxon>
        <taxon>Mycobacteriales</taxon>
        <taxon>Mycobacteriaceae</taxon>
        <taxon>Mycolicibacter</taxon>
    </lineage>
</organism>
<dbReference type="RefSeq" id="WP_065289730.1">
    <property type="nucleotide sequence ID" value="NZ_LFOE01000086.1"/>
</dbReference>
<accession>A0A1B8S9G4</accession>
<proteinExistence type="predicted"/>